<evidence type="ECO:0000259" key="1">
    <source>
        <dbReference type="Pfam" id="PF13556"/>
    </source>
</evidence>
<dbReference type="Gene3D" id="1.10.10.2840">
    <property type="entry name" value="PucR C-terminal helix-turn-helix domain"/>
    <property type="match status" value="1"/>
</dbReference>
<dbReference type="Pfam" id="PF13556">
    <property type="entry name" value="HTH_30"/>
    <property type="match status" value="1"/>
</dbReference>
<dbReference type="InterPro" id="IPR025736">
    <property type="entry name" value="PucR_C-HTH_dom"/>
</dbReference>
<dbReference type="InterPro" id="IPR009057">
    <property type="entry name" value="Homeodomain-like_sf"/>
</dbReference>
<feature type="domain" description="PucR C-terminal helix-turn-helix" evidence="1">
    <location>
        <begin position="236"/>
        <end position="283"/>
    </location>
</feature>
<reference evidence="2 3" key="1">
    <citation type="submission" date="2020-07" db="EMBL/GenBank/DDBJ databases">
        <title>Facklamia lactis sp. nov., isolated from raw milk.</title>
        <authorList>
            <person name="Doll E.V."/>
            <person name="Huptas C."/>
            <person name="Staib L."/>
            <person name="Wenning M."/>
            <person name="Scherer S."/>
        </authorList>
    </citation>
    <scope>NUCLEOTIDE SEQUENCE [LARGE SCALE GENOMIC DNA]</scope>
    <source>
        <strain evidence="2 3">DSM 111018</strain>
    </source>
</reference>
<protein>
    <submittedName>
        <fullName evidence="2">Helix-turn-helix domain-containing protein</fullName>
    </submittedName>
</protein>
<dbReference type="Proteomes" id="UP000721415">
    <property type="component" value="Unassembled WGS sequence"/>
</dbReference>
<evidence type="ECO:0000313" key="2">
    <source>
        <dbReference type="EMBL" id="MBG9986979.1"/>
    </source>
</evidence>
<keyword evidence="3" id="KW-1185">Reference proteome</keyword>
<name>A0ABS0LSI9_9LACT</name>
<proteinExistence type="predicted"/>
<comment type="caution">
    <text evidence="2">The sequence shown here is derived from an EMBL/GenBank/DDBJ whole genome shotgun (WGS) entry which is preliminary data.</text>
</comment>
<dbReference type="RefSeq" id="WP_197115894.1">
    <property type="nucleotide sequence ID" value="NZ_JACBXQ010000005.1"/>
</dbReference>
<gene>
    <name evidence="2" type="ORF">HZY91_08775</name>
</gene>
<dbReference type="InterPro" id="IPR042070">
    <property type="entry name" value="PucR_C-HTH_sf"/>
</dbReference>
<dbReference type="SUPFAM" id="SSF46689">
    <property type="entry name" value="Homeodomain-like"/>
    <property type="match status" value="1"/>
</dbReference>
<organism evidence="2 3">
    <name type="scientific">Facklamia lactis</name>
    <dbReference type="NCBI Taxonomy" id="2749967"/>
    <lineage>
        <taxon>Bacteria</taxon>
        <taxon>Bacillati</taxon>
        <taxon>Bacillota</taxon>
        <taxon>Bacilli</taxon>
        <taxon>Lactobacillales</taxon>
        <taxon>Aerococcaceae</taxon>
        <taxon>Facklamia</taxon>
    </lineage>
</organism>
<sequence length="286" mass="33076">MLDDIQKIFPNSQLNPKLPLDLEQYFMLPYHTDRLYIPYSELDPKTVALLNLLSQNIQVQDPNKQRSFNPVLLPFSSMVSDKPVRFLYLQVDKLSNAFDSQLWQETLIASFPSLEKMQIFGTQHYVGSIAENKWESEQFEFLKGLLITLDDDFDIITKSILGLPVHAPLKISSHLASEFQLFYNQITSIKSQHLTLISTLLLHQISHRIVRRSEILDALQQQLLIEPENKQMIIQLFHNGGNLSQSAKDLFIHRNTLTYRIQKLFQVSGLDLHTMPDLTLAYLLVN</sequence>
<dbReference type="EMBL" id="JACBXQ010000005">
    <property type="protein sequence ID" value="MBG9986979.1"/>
    <property type="molecule type" value="Genomic_DNA"/>
</dbReference>
<accession>A0ABS0LSI9</accession>
<evidence type="ECO:0000313" key="3">
    <source>
        <dbReference type="Proteomes" id="UP000721415"/>
    </source>
</evidence>